<accession>A0A3P1BMW3</accession>
<organism evidence="2 3">
    <name type="scientific">Larkinella rosea</name>
    <dbReference type="NCBI Taxonomy" id="2025312"/>
    <lineage>
        <taxon>Bacteria</taxon>
        <taxon>Pseudomonadati</taxon>
        <taxon>Bacteroidota</taxon>
        <taxon>Cytophagia</taxon>
        <taxon>Cytophagales</taxon>
        <taxon>Spirosomataceae</taxon>
        <taxon>Larkinella</taxon>
    </lineage>
</organism>
<dbReference type="RefSeq" id="WP_124876644.1">
    <property type="nucleotide sequence ID" value="NZ_RQJO01000009.1"/>
</dbReference>
<feature type="domain" description="Metallo-beta-lactamase" evidence="1">
    <location>
        <begin position="26"/>
        <end position="77"/>
    </location>
</feature>
<dbReference type="GO" id="GO:0016787">
    <property type="term" value="F:hydrolase activity"/>
    <property type="evidence" value="ECO:0007669"/>
    <property type="project" value="UniProtKB-KW"/>
</dbReference>
<evidence type="ECO:0000259" key="1">
    <source>
        <dbReference type="Pfam" id="PF00753"/>
    </source>
</evidence>
<dbReference type="InterPro" id="IPR036866">
    <property type="entry name" value="RibonucZ/Hydroxyglut_hydro"/>
</dbReference>
<name>A0A3P1BMW3_9BACT</name>
<protein>
    <submittedName>
        <fullName evidence="2">MBL fold metallo-hydrolase</fullName>
    </submittedName>
</protein>
<proteinExistence type="predicted"/>
<dbReference type="Pfam" id="PF00753">
    <property type="entry name" value="Lactamase_B"/>
    <property type="match status" value="1"/>
</dbReference>
<comment type="caution">
    <text evidence="2">The sequence shown here is derived from an EMBL/GenBank/DDBJ whole genome shotgun (WGS) entry which is preliminary data.</text>
</comment>
<dbReference type="Gene3D" id="3.60.15.10">
    <property type="entry name" value="Ribonuclease Z/Hydroxyacylglutathione hydrolase-like"/>
    <property type="match status" value="1"/>
</dbReference>
<dbReference type="OrthoDB" id="418728at2"/>
<dbReference type="AlphaFoldDB" id="A0A3P1BMW3"/>
<dbReference type="PANTHER" id="PTHR30619">
    <property type="entry name" value="DNA INTERNALIZATION/COMPETENCE PROTEIN COMEC/REC2"/>
    <property type="match status" value="1"/>
</dbReference>
<gene>
    <name evidence="2" type="ORF">EHT25_18665</name>
</gene>
<dbReference type="EMBL" id="RQJO01000009">
    <property type="protein sequence ID" value="RRB02480.1"/>
    <property type="molecule type" value="Genomic_DNA"/>
</dbReference>
<dbReference type="InterPro" id="IPR052159">
    <property type="entry name" value="Competence_DNA_uptake"/>
</dbReference>
<evidence type="ECO:0000313" key="2">
    <source>
        <dbReference type="EMBL" id="RRB02480.1"/>
    </source>
</evidence>
<dbReference type="Proteomes" id="UP000271925">
    <property type="component" value="Unassembled WGS sequence"/>
</dbReference>
<sequence>MVFRMIQAEFGDCLILETPDTDGTIRYILVDGGPEGTYDHHLSAELDAIRQKGGQLDLVVLSHVDGDHIVGLLDLFSELLVRPQIQVAQLWLNSFDKAIGQNNAIATRVSEVFHQAGMQGVQMANTEEVTIQSINQGNKLRTRAQQLHIPINPGIPDGLIKAAAKPQKVKIGGITFTVVGPTTQNLKELQKEWQKWLDKQDDALASSDLESFAMADESIPNLSSICLLAESNGVRILLTGDARGDHLLQGLKQAKLLQPDGSIDVDVLKVPHHGSDRNVTLDFFRKVRAKQYVISANGKYGNPDYDVLKWIVTAATVQQRPIELVISNDIPTVQQFIQDFPMNQNTYTVRFMPKDDHSMVV</sequence>
<keyword evidence="3" id="KW-1185">Reference proteome</keyword>
<keyword evidence="2" id="KW-0378">Hydrolase</keyword>
<dbReference type="PANTHER" id="PTHR30619:SF1">
    <property type="entry name" value="RECOMBINATION PROTEIN 2"/>
    <property type="match status" value="1"/>
</dbReference>
<dbReference type="SUPFAM" id="SSF56281">
    <property type="entry name" value="Metallo-hydrolase/oxidoreductase"/>
    <property type="match status" value="1"/>
</dbReference>
<dbReference type="InterPro" id="IPR001279">
    <property type="entry name" value="Metallo-B-lactamas"/>
</dbReference>
<evidence type="ECO:0000313" key="3">
    <source>
        <dbReference type="Proteomes" id="UP000271925"/>
    </source>
</evidence>
<reference evidence="2 3" key="1">
    <citation type="submission" date="2018-11" db="EMBL/GenBank/DDBJ databases">
        <authorList>
            <person name="Zhou Z."/>
            <person name="Wang G."/>
        </authorList>
    </citation>
    <scope>NUCLEOTIDE SEQUENCE [LARGE SCALE GENOMIC DNA]</scope>
    <source>
        <strain evidence="2 3">KCTC52004</strain>
    </source>
</reference>